<keyword evidence="3" id="KW-1185">Reference proteome</keyword>
<gene>
    <name evidence="2" type="primary">POL1_5</name>
    <name evidence="2" type="ORF">LTR16_009966</name>
</gene>
<dbReference type="Pfam" id="PF03104">
    <property type="entry name" value="DNA_pol_B_exo1"/>
    <property type="match status" value="1"/>
</dbReference>
<feature type="domain" description="DNA-directed DNA polymerase family B exonuclease" evidence="1">
    <location>
        <begin position="126"/>
        <end position="202"/>
    </location>
</feature>
<name>A0ABR0LJA9_9PEZI</name>
<dbReference type="Gene3D" id="2.40.50.730">
    <property type="match status" value="1"/>
</dbReference>
<dbReference type="GO" id="GO:0003887">
    <property type="term" value="F:DNA-directed DNA polymerase activity"/>
    <property type="evidence" value="ECO:0007669"/>
    <property type="project" value="UniProtKB-KW"/>
</dbReference>
<dbReference type="InterPro" id="IPR006133">
    <property type="entry name" value="DNA-dir_DNA_pol_B_exonuc"/>
</dbReference>
<dbReference type="EC" id="2.7.7.7" evidence="2"/>
<organism evidence="2 3">
    <name type="scientific">Cryomyces antarcticus</name>
    <dbReference type="NCBI Taxonomy" id="329879"/>
    <lineage>
        <taxon>Eukaryota</taxon>
        <taxon>Fungi</taxon>
        <taxon>Dikarya</taxon>
        <taxon>Ascomycota</taxon>
        <taxon>Pezizomycotina</taxon>
        <taxon>Dothideomycetes</taxon>
        <taxon>Dothideomycetes incertae sedis</taxon>
        <taxon>Cryomyces</taxon>
    </lineage>
</organism>
<keyword evidence="2" id="KW-0548">Nucleotidyltransferase</keyword>
<evidence type="ECO:0000313" key="3">
    <source>
        <dbReference type="Proteomes" id="UP001357485"/>
    </source>
</evidence>
<proteinExistence type="predicted"/>
<dbReference type="PANTHER" id="PTHR45861:SF1">
    <property type="entry name" value="DNA POLYMERASE ALPHA CATALYTIC SUBUNIT"/>
    <property type="match status" value="1"/>
</dbReference>
<dbReference type="EMBL" id="JAVRRA010019137">
    <property type="protein sequence ID" value="KAK5184310.1"/>
    <property type="molecule type" value="Genomic_DNA"/>
</dbReference>
<accession>A0ABR0LJA9</accession>
<reference evidence="2 3" key="1">
    <citation type="submission" date="2023-08" db="EMBL/GenBank/DDBJ databases">
        <title>Black Yeasts Isolated from many extreme environments.</title>
        <authorList>
            <person name="Coleine C."/>
            <person name="Stajich J.E."/>
            <person name="Selbmann L."/>
        </authorList>
    </citation>
    <scope>NUCLEOTIDE SEQUENCE [LARGE SCALE GENOMIC DNA]</scope>
    <source>
        <strain evidence="2 3">CCFEE 536</strain>
    </source>
</reference>
<comment type="caution">
    <text evidence="2">The sequence shown here is derived from an EMBL/GenBank/DDBJ whole genome shotgun (WGS) entry which is preliminary data.</text>
</comment>
<sequence>MFWIDYTEINGSLCLFGKVKDKTTGRFVSCFVKVDNILRKLYFLPREYRQKQGRDTSEEVGMSDVYEEVDSLMSKLRVGMHKIKPCSRKYAFELPDIPKEGDYLKLLYPYDKAGLSTDLTGETFSHVFGANTALFEQFVLWKNVMGPCWLRIDDADFSAVSNASWCKLELQVAKPSLITTLGDSDNLEAPPLTLMSISLRTTMN</sequence>
<feature type="non-terminal residue" evidence="2">
    <location>
        <position position="204"/>
    </location>
</feature>
<dbReference type="SUPFAM" id="SSF53098">
    <property type="entry name" value="Ribonuclease H-like"/>
    <property type="match status" value="1"/>
</dbReference>
<keyword evidence="2" id="KW-0239">DNA-directed DNA polymerase</keyword>
<dbReference type="Proteomes" id="UP001357485">
    <property type="component" value="Unassembled WGS sequence"/>
</dbReference>
<keyword evidence="2" id="KW-0808">Transferase</keyword>
<evidence type="ECO:0000313" key="2">
    <source>
        <dbReference type="EMBL" id="KAK5184310.1"/>
    </source>
</evidence>
<dbReference type="PANTHER" id="PTHR45861">
    <property type="entry name" value="DNA POLYMERASE ALPHA CATALYTIC SUBUNIT"/>
    <property type="match status" value="1"/>
</dbReference>
<evidence type="ECO:0000259" key="1">
    <source>
        <dbReference type="Pfam" id="PF03104"/>
    </source>
</evidence>
<dbReference type="InterPro" id="IPR012337">
    <property type="entry name" value="RNaseH-like_sf"/>
</dbReference>
<protein>
    <submittedName>
        <fullName evidence="2">DNA-directed DNA polymerase alpha catalytic subunit pol1</fullName>
        <ecNumber evidence="2">2.7.7.7</ecNumber>
    </submittedName>
</protein>
<dbReference type="Gene3D" id="3.30.70.2820">
    <property type="match status" value="1"/>
</dbReference>